<dbReference type="InterPro" id="IPR014017">
    <property type="entry name" value="DNA_helicase_UvrD-like_C"/>
</dbReference>
<dbReference type="EMBL" id="AP023355">
    <property type="protein sequence ID" value="BCJ37149.1"/>
    <property type="molecule type" value="Genomic_DNA"/>
</dbReference>
<dbReference type="Pfam" id="PF13361">
    <property type="entry name" value="UvrD_C"/>
    <property type="match status" value="1"/>
</dbReference>
<keyword evidence="2 10" id="KW-0547">Nucleotide-binding</keyword>
<comment type="catalytic activity">
    <reaction evidence="7">
        <text>Couples ATP hydrolysis with the unwinding of duplex DNA by translocating in the 3'-5' direction.</text>
        <dbReference type="EC" id="5.6.2.4"/>
    </reaction>
</comment>
<evidence type="ECO:0000256" key="4">
    <source>
        <dbReference type="ARBA" id="ARBA00022806"/>
    </source>
</evidence>
<evidence type="ECO:0000256" key="2">
    <source>
        <dbReference type="ARBA" id="ARBA00022741"/>
    </source>
</evidence>
<evidence type="ECO:0000256" key="6">
    <source>
        <dbReference type="ARBA" id="ARBA00023235"/>
    </source>
</evidence>
<evidence type="ECO:0000313" key="13">
    <source>
        <dbReference type="Proteomes" id="UP000611640"/>
    </source>
</evidence>
<dbReference type="AlphaFoldDB" id="A0A7R7DST2"/>
<evidence type="ECO:0000256" key="7">
    <source>
        <dbReference type="ARBA" id="ARBA00034617"/>
    </source>
</evidence>
<evidence type="ECO:0000256" key="8">
    <source>
        <dbReference type="ARBA" id="ARBA00034808"/>
    </source>
</evidence>
<dbReference type="Gene3D" id="1.10.10.160">
    <property type="match status" value="1"/>
</dbReference>
<evidence type="ECO:0000313" key="12">
    <source>
        <dbReference type="EMBL" id="BCJ37149.1"/>
    </source>
</evidence>
<comment type="similarity">
    <text evidence="1">Belongs to the helicase family. UvrD subfamily.</text>
</comment>
<accession>A0A7R7DST2</accession>
<comment type="catalytic activity">
    <reaction evidence="9">
        <text>ATP + H2O = ADP + phosphate + H(+)</text>
        <dbReference type="Rhea" id="RHEA:13065"/>
        <dbReference type="ChEBI" id="CHEBI:15377"/>
        <dbReference type="ChEBI" id="CHEBI:15378"/>
        <dbReference type="ChEBI" id="CHEBI:30616"/>
        <dbReference type="ChEBI" id="CHEBI:43474"/>
        <dbReference type="ChEBI" id="CHEBI:456216"/>
        <dbReference type="EC" id="5.6.2.4"/>
    </reaction>
</comment>
<feature type="binding site" evidence="10">
    <location>
        <begin position="279"/>
        <end position="286"/>
    </location>
    <ligand>
        <name>ATP</name>
        <dbReference type="ChEBI" id="CHEBI:30616"/>
    </ligand>
</feature>
<dbReference type="GO" id="GO:0003677">
    <property type="term" value="F:DNA binding"/>
    <property type="evidence" value="ECO:0007669"/>
    <property type="project" value="UniProtKB-KW"/>
</dbReference>
<dbReference type="KEGG" id="atl:Athai_46520"/>
<gene>
    <name evidence="12" type="ORF">Athai_46520</name>
</gene>
<dbReference type="GO" id="GO:0043138">
    <property type="term" value="F:3'-5' DNA helicase activity"/>
    <property type="evidence" value="ECO:0007669"/>
    <property type="project" value="UniProtKB-EC"/>
</dbReference>
<evidence type="ECO:0000256" key="3">
    <source>
        <dbReference type="ARBA" id="ARBA00022801"/>
    </source>
</evidence>
<dbReference type="InterPro" id="IPR035093">
    <property type="entry name" value="RelE/ParE_toxin_dom_sf"/>
</dbReference>
<dbReference type="RefSeq" id="WP_203963405.1">
    <property type="nucleotide sequence ID" value="NZ_AP023355.1"/>
</dbReference>
<name>A0A7R7DST2_9ACTN</name>
<keyword evidence="4 10" id="KW-0347">Helicase</keyword>
<dbReference type="Pfam" id="PF00580">
    <property type="entry name" value="UvrD-helicase"/>
    <property type="match status" value="1"/>
</dbReference>
<keyword evidence="5 10" id="KW-0067">ATP-binding</keyword>
<proteinExistence type="inferred from homology"/>
<dbReference type="SUPFAM" id="SSF52540">
    <property type="entry name" value="P-loop containing nucleoside triphosphate hydrolases"/>
    <property type="match status" value="1"/>
</dbReference>
<dbReference type="SUPFAM" id="SSF143011">
    <property type="entry name" value="RelE-like"/>
    <property type="match status" value="1"/>
</dbReference>
<dbReference type="InterPro" id="IPR000212">
    <property type="entry name" value="DNA_helicase_UvrD/REP"/>
</dbReference>
<dbReference type="EC" id="5.6.2.4" evidence="8"/>
<dbReference type="Proteomes" id="UP000611640">
    <property type="component" value="Chromosome"/>
</dbReference>
<dbReference type="PANTHER" id="PTHR11070:SF45">
    <property type="entry name" value="DNA 3'-5' HELICASE"/>
    <property type="match status" value="1"/>
</dbReference>
<dbReference type="GO" id="GO:0005524">
    <property type="term" value="F:ATP binding"/>
    <property type="evidence" value="ECO:0007669"/>
    <property type="project" value="UniProtKB-UniRule"/>
</dbReference>
<keyword evidence="6" id="KW-0413">Isomerase</keyword>
<keyword evidence="3 10" id="KW-0378">Hydrolase</keyword>
<evidence type="ECO:0000256" key="1">
    <source>
        <dbReference type="ARBA" id="ARBA00009922"/>
    </source>
</evidence>
<evidence type="ECO:0000259" key="11">
    <source>
        <dbReference type="PROSITE" id="PS51198"/>
    </source>
</evidence>
<dbReference type="Gene3D" id="3.40.50.300">
    <property type="entry name" value="P-loop containing nucleotide triphosphate hydrolases"/>
    <property type="match status" value="2"/>
</dbReference>
<dbReference type="PROSITE" id="PS51198">
    <property type="entry name" value="UVRD_HELICASE_ATP_BIND"/>
    <property type="match status" value="1"/>
</dbReference>
<keyword evidence="13" id="KW-1185">Reference proteome</keyword>
<sequence>MYDHRYTATYQDCLERYRGRADVLASLSESLVELARQPFGNPKLETHRVKRAADDTFTSHVGNHGHRLIWRRVDNVLILLLFGEHEAVYRRAERLRLEIDDSQNVLRVYDQDPVTERPVPYSERRSGEGRLFMAWNDRELTEFGLDADQISVLRRLDTEDELIVLDDRHPDRWRTALNLITYANPDGRATSVGTAEAAETEAAETEVGEEVTADPTMPAGGTLGAALRDTRSHREFVPVPADELARVLARPIEDWMVYLDPNQESLVRREMSGPARVRGAAGTGKTVVALHRARRLAAAGKRVLVTTYVRNLPEVYRELFGRFAPECDGVEFSNVHRWALGYLYRNDVRLKIDTEAISRAWGAACRRELTDGSALKRAGLTRGYLQQEIEWVIKGRALTSLDDYLKLERSGRGTPLGADQRTALWRLYERYQRELTSRRACDFTDVLLRAAEVASASSEKPFDCVIVDEAQDLTEAAMRLLSQVVDTGAPDSFLVVGDGQQSVYPGGFSLGTLGIQIRGRSFVLTHNYRNTREIYDLAAAVAEQSGFDDGGTQRESGRRVVRLSRHGAAPVLSGHDTEDDHDLALCAAIQAAVDGGTGSGDLAVLLPTNVMVRRYRERIESLGLPAQDLTKYNGEPNRYVKVGTYQRAKGLEFKHVFLPRLDPDGLHEAKQPSEDDDTYAERLDLTRRQLFVAMTRARDALWLGWLGTPAQALHTVVGKPVR</sequence>
<dbReference type="GO" id="GO:0000725">
    <property type="term" value="P:recombinational repair"/>
    <property type="evidence" value="ECO:0007669"/>
    <property type="project" value="TreeGrafter"/>
</dbReference>
<dbReference type="InterPro" id="IPR014016">
    <property type="entry name" value="UvrD-like_ATP-bd"/>
</dbReference>
<dbReference type="InterPro" id="IPR027417">
    <property type="entry name" value="P-loop_NTPase"/>
</dbReference>
<reference evidence="12 13" key="1">
    <citation type="submission" date="2020-08" db="EMBL/GenBank/DDBJ databases">
        <title>Whole genome shotgun sequence of Actinocatenispora thailandica NBRC 105041.</title>
        <authorList>
            <person name="Komaki H."/>
            <person name="Tamura T."/>
        </authorList>
    </citation>
    <scope>NUCLEOTIDE SEQUENCE [LARGE SCALE GENOMIC DNA]</scope>
    <source>
        <strain evidence="12 13">NBRC 105041</strain>
    </source>
</reference>
<dbReference type="PANTHER" id="PTHR11070">
    <property type="entry name" value="UVRD / RECB / PCRA DNA HELICASE FAMILY MEMBER"/>
    <property type="match status" value="1"/>
</dbReference>
<protein>
    <recommendedName>
        <fullName evidence="8">DNA 3'-5' helicase</fullName>
        <ecNumber evidence="8">5.6.2.4</ecNumber>
    </recommendedName>
</protein>
<feature type="domain" description="UvrD-like helicase ATP-binding" evidence="11">
    <location>
        <begin position="258"/>
        <end position="531"/>
    </location>
</feature>
<evidence type="ECO:0000256" key="10">
    <source>
        <dbReference type="PROSITE-ProRule" id="PRU00560"/>
    </source>
</evidence>
<dbReference type="GO" id="GO:0016787">
    <property type="term" value="F:hydrolase activity"/>
    <property type="evidence" value="ECO:0007669"/>
    <property type="project" value="UniProtKB-UniRule"/>
</dbReference>
<organism evidence="12 13">
    <name type="scientific">Actinocatenispora thailandica</name>
    <dbReference type="NCBI Taxonomy" id="227318"/>
    <lineage>
        <taxon>Bacteria</taxon>
        <taxon>Bacillati</taxon>
        <taxon>Actinomycetota</taxon>
        <taxon>Actinomycetes</taxon>
        <taxon>Micromonosporales</taxon>
        <taxon>Micromonosporaceae</taxon>
        <taxon>Actinocatenispora</taxon>
    </lineage>
</organism>
<dbReference type="InterPro" id="IPR013986">
    <property type="entry name" value="DExx_box_DNA_helicase_dom_sf"/>
</dbReference>
<dbReference type="GO" id="GO:0005829">
    <property type="term" value="C:cytosol"/>
    <property type="evidence" value="ECO:0007669"/>
    <property type="project" value="TreeGrafter"/>
</dbReference>
<evidence type="ECO:0000256" key="5">
    <source>
        <dbReference type="ARBA" id="ARBA00022840"/>
    </source>
</evidence>
<evidence type="ECO:0000256" key="9">
    <source>
        <dbReference type="ARBA" id="ARBA00048988"/>
    </source>
</evidence>